<protein>
    <submittedName>
        <fullName evidence="2">Uncharacterized protein</fullName>
    </submittedName>
</protein>
<reference evidence="2" key="1">
    <citation type="submission" date="2020-11" db="EMBL/GenBank/DDBJ databases">
        <title>Isolation and identification of active actinomycetes.</title>
        <authorList>
            <person name="Sun X."/>
        </authorList>
    </citation>
    <scope>NUCLEOTIDE SEQUENCE</scope>
    <source>
        <strain evidence="2">NEAU-A11</strain>
    </source>
</reference>
<evidence type="ECO:0000313" key="3">
    <source>
        <dbReference type="Proteomes" id="UP000598146"/>
    </source>
</evidence>
<keyword evidence="3" id="KW-1185">Reference proteome</keyword>
<evidence type="ECO:0000256" key="1">
    <source>
        <dbReference type="SAM" id="MobiDB-lite"/>
    </source>
</evidence>
<gene>
    <name evidence="2" type="ORF">I4J89_35855</name>
</gene>
<evidence type="ECO:0000313" key="2">
    <source>
        <dbReference type="EMBL" id="MBG0566836.1"/>
    </source>
</evidence>
<sequence length="296" mass="29902">MWAVGAWIVVLLAAVFWSVRNDAATVQEQRDIGHAVPELRRATGALVTAAQDERWAIRLGELRVDDCSLNPAWTGRRVSRDLTVYVPEGDAQAALDGITAGLPDTYGASVVAARGGTQLSLFADAGGFIAIDAEARSSDQVLTVRVDSGCRPPTGKVDESDPVAGPAPELFAGTLAALTATGDQREPSAEGTPGPGGESGATPGSGSEPGAGGATGSKAGPRVRAVTCPTGGTAATFEADAGTADPDDAPRGVPDGLTPVWSEPGGWAYRIGAESVVVTNQGGRLVVSVTTGCRAG</sequence>
<feature type="region of interest" description="Disordered" evidence="1">
    <location>
        <begin position="147"/>
        <end position="168"/>
    </location>
</feature>
<accession>A0A931G3A2</accession>
<organism evidence="2 3">
    <name type="scientific">Actinoplanes aureus</name>
    <dbReference type="NCBI Taxonomy" id="2792083"/>
    <lineage>
        <taxon>Bacteria</taxon>
        <taxon>Bacillati</taxon>
        <taxon>Actinomycetota</taxon>
        <taxon>Actinomycetes</taxon>
        <taxon>Micromonosporales</taxon>
        <taxon>Micromonosporaceae</taxon>
        <taxon>Actinoplanes</taxon>
    </lineage>
</organism>
<comment type="caution">
    <text evidence="2">The sequence shown here is derived from an EMBL/GenBank/DDBJ whole genome shotgun (WGS) entry which is preliminary data.</text>
</comment>
<proteinExistence type="predicted"/>
<dbReference type="EMBL" id="JADQTO010000023">
    <property type="protein sequence ID" value="MBG0566836.1"/>
    <property type="molecule type" value="Genomic_DNA"/>
</dbReference>
<dbReference type="AlphaFoldDB" id="A0A931G3A2"/>
<feature type="region of interest" description="Disordered" evidence="1">
    <location>
        <begin position="182"/>
        <end position="256"/>
    </location>
</feature>
<name>A0A931G3A2_9ACTN</name>
<dbReference type="Proteomes" id="UP000598146">
    <property type="component" value="Unassembled WGS sequence"/>
</dbReference>